<dbReference type="GO" id="GO:0004567">
    <property type="term" value="F:beta-mannosidase activity"/>
    <property type="evidence" value="ECO:0007669"/>
    <property type="project" value="TreeGrafter"/>
</dbReference>
<evidence type="ECO:0000313" key="6">
    <source>
        <dbReference type="EMBL" id="KAF1017317.1"/>
    </source>
</evidence>
<sequence>MHRLSLVVRLLLLLIAAVAFPTAAAPLQADWQFRLLPGDAQGAAHPGLQQWRAAHVPGSVHTDLLAHGLIRDPYVGAAESELQWIGLADWEYRARFDVDAATLALPHAELRFDGLDTYAEVTLNGAPLLKADNAHRTWRARGWPAQGQRQHAGDRVPFAHPHPAAGRAGDAAQDRRQLPIALW</sequence>
<keyword evidence="1" id="KW-0378">Hydrolase</keyword>
<feature type="compositionally biased region" description="Low complexity" evidence="3">
    <location>
        <begin position="159"/>
        <end position="171"/>
    </location>
</feature>
<organism evidence="6 7">
    <name type="scientific">Stenotrophomonas maltophilia</name>
    <name type="common">Pseudomonas maltophilia</name>
    <name type="synonym">Xanthomonas maltophilia</name>
    <dbReference type="NCBI Taxonomy" id="40324"/>
    <lineage>
        <taxon>Bacteria</taxon>
        <taxon>Pseudomonadati</taxon>
        <taxon>Pseudomonadota</taxon>
        <taxon>Gammaproteobacteria</taxon>
        <taxon>Lysobacterales</taxon>
        <taxon>Lysobacteraceae</taxon>
        <taxon>Stenotrophomonas</taxon>
        <taxon>Stenotrophomonas maltophilia group</taxon>
    </lineage>
</organism>
<protein>
    <recommendedName>
        <fullName evidence="5">Beta-mannosidase-like galactose-binding domain-containing protein</fullName>
    </recommendedName>
</protein>
<dbReference type="PANTHER" id="PTHR43730">
    <property type="entry name" value="BETA-MANNOSIDASE"/>
    <property type="match status" value="1"/>
</dbReference>
<dbReference type="EMBL" id="WNDS01000001">
    <property type="protein sequence ID" value="KAF1017317.1"/>
    <property type="molecule type" value="Genomic_DNA"/>
</dbReference>
<feature type="domain" description="Beta-mannosidase-like galactose-binding" evidence="5">
    <location>
        <begin position="45"/>
        <end position="140"/>
    </location>
</feature>
<dbReference type="Gene3D" id="2.60.120.260">
    <property type="entry name" value="Galactose-binding domain-like"/>
    <property type="match status" value="1"/>
</dbReference>
<evidence type="ECO:0000256" key="3">
    <source>
        <dbReference type="SAM" id="MobiDB-lite"/>
    </source>
</evidence>
<dbReference type="GO" id="GO:0006516">
    <property type="term" value="P:glycoprotein catabolic process"/>
    <property type="evidence" value="ECO:0007669"/>
    <property type="project" value="TreeGrafter"/>
</dbReference>
<keyword evidence="2" id="KW-0326">Glycosidase</keyword>
<feature type="signal peptide" evidence="4">
    <location>
        <begin position="1"/>
        <end position="24"/>
    </location>
</feature>
<dbReference type="InterPro" id="IPR008979">
    <property type="entry name" value="Galactose-bd-like_sf"/>
</dbReference>
<dbReference type="InterPro" id="IPR054593">
    <property type="entry name" value="Beta-mannosidase-like_N2"/>
</dbReference>
<feature type="region of interest" description="Disordered" evidence="3">
    <location>
        <begin position="144"/>
        <end position="173"/>
    </location>
</feature>
<evidence type="ECO:0000259" key="5">
    <source>
        <dbReference type="Pfam" id="PF22666"/>
    </source>
</evidence>
<dbReference type="Pfam" id="PF22666">
    <property type="entry name" value="Glyco_hydro_2_N2"/>
    <property type="match status" value="1"/>
</dbReference>
<dbReference type="InterPro" id="IPR050887">
    <property type="entry name" value="Beta-mannosidase_GH2"/>
</dbReference>
<keyword evidence="4" id="KW-0732">Signal</keyword>
<name>A0A7V8FJT8_STEMA</name>
<evidence type="ECO:0000256" key="1">
    <source>
        <dbReference type="ARBA" id="ARBA00022801"/>
    </source>
</evidence>
<feature type="chain" id="PRO_5031155452" description="Beta-mannosidase-like galactose-binding domain-containing protein" evidence="4">
    <location>
        <begin position="25"/>
        <end position="183"/>
    </location>
</feature>
<evidence type="ECO:0000256" key="2">
    <source>
        <dbReference type="ARBA" id="ARBA00023295"/>
    </source>
</evidence>
<comment type="caution">
    <text evidence="6">The sequence shown here is derived from an EMBL/GenBank/DDBJ whole genome shotgun (WGS) entry which is preliminary data.</text>
</comment>
<dbReference type="PANTHER" id="PTHR43730:SF1">
    <property type="entry name" value="BETA-MANNOSIDASE"/>
    <property type="match status" value="1"/>
</dbReference>
<proteinExistence type="predicted"/>
<evidence type="ECO:0000313" key="7">
    <source>
        <dbReference type="Proteomes" id="UP000487117"/>
    </source>
</evidence>
<accession>A0A7V8FJT8</accession>
<dbReference type="Proteomes" id="UP000487117">
    <property type="component" value="Unassembled WGS sequence"/>
</dbReference>
<dbReference type="SUPFAM" id="SSF49785">
    <property type="entry name" value="Galactose-binding domain-like"/>
    <property type="match status" value="1"/>
</dbReference>
<gene>
    <name evidence="6" type="ORF">GAK31_00580</name>
</gene>
<dbReference type="AlphaFoldDB" id="A0A7V8FJT8"/>
<reference evidence="7" key="1">
    <citation type="journal article" date="2020" name="MBio">
        <title>Horizontal gene transfer to a defensive symbiont with a reduced genome amongst a multipartite beetle microbiome.</title>
        <authorList>
            <person name="Waterworth S.C."/>
            <person name="Florez L.V."/>
            <person name="Rees E.R."/>
            <person name="Hertweck C."/>
            <person name="Kaltenpoth M."/>
            <person name="Kwan J.C."/>
        </authorList>
    </citation>
    <scope>NUCLEOTIDE SEQUENCE [LARGE SCALE GENOMIC DNA]</scope>
</reference>
<evidence type="ECO:0000256" key="4">
    <source>
        <dbReference type="SAM" id="SignalP"/>
    </source>
</evidence>